<dbReference type="InterPro" id="IPR021836">
    <property type="entry name" value="DUF3429"/>
</dbReference>
<keyword evidence="1" id="KW-0812">Transmembrane</keyword>
<feature type="transmembrane region" description="Helical" evidence="1">
    <location>
        <begin position="93"/>
        <end position="120"/>
    </location>
</feature>
<evidence type="ECO:0000256" key="1">
    <source>
        <dbReference type="SAM" id="Phobius"/>
    </source>
</evidence>
<dbReference type="Pfam" id="PF11911">
    <property type="entry name" value="DUF3429"/>
    <property type="match status" value="1"/>
</dbReference>
<feature type="transmembrane region" description="Helical" evidence="1">
    <location>
        <begin position="50"/>
        <end position="69"/>
    </location>
</feature>
<accession>A0ABU1H459</accession>
<keyword evidence="3" id="KW-1185">Reference proteome</keyword>
<comment type="caution">
    <text evidence="2">The sequence shown here is derived from an EMBL/GenBank/DDBJ whole genome shotgun (WGS) entry which is preliminary data.</text>
</comment>
<sequence>MSPPQEKNTLNSRGKTAWLLGLAGLLPFGLSLGIAFWGPRVWQVSAVYGFLYYGAVILSFLGGVHWGAVIQRADHQRHPGDIRRLLMAMVPSLMAWPALMFSPVTGVWVIMIGFVLVWAYDLSREGRLGWPAWYLLLRSVLTVAVVLAHIGMITRLGSSAWG</sequence>
<feature type="transmembrane region" description="Helical" evidence="1">
    <location>
        <begin position="132"/>
        <end position="153"/>
    </location>
</feature>
<protein>
    <submittedName>
        <fullName evidence="2">DUF3429 domain-containing protein</fullName>
    </submittedName>
</protein>
<dbReference type="PANTHER" id="PTHR15887">
    <property type="entry name" value="TRANSMEMBRANE PROTEIN 69"/>
    <property type="match status" value="1"/>
</dbReference>
<name>A0ABU1H459_9GAMM</name>
<proteinExistence type="predicted"/>
<dbReference type="Proteomes" id="UP001254564">
    <property type="component" value="Unassembled WGS sequence"/>
</dbReference>
<evidence type="ECO:0000313" key="2">
    <source>
        <dbReference type="EMBL" id="MDR5899092.1"/>
    </source>
</evidence>
<gene>
    <name evidence="2" type="ORF">QC823_08830</name>
</gene>
<feature type="transmembrane region" description="Helical" evidence="1">
    <location>
        <begin position="17"/>
        <end position="38"/>
    </location>
</feature>
<organism evidence="2 3">
    <name type="scientific">Vreelandella vilamensis</name>
    <dbReference type="NCBI Taxonomy" id="531309"/>
    <lineage>
        <taxon>Bacteria</taxon>
        <taxon>Pseudomonadati</taxon>
        <taxon>Pseudomonadota</taxon>
        <taxon>Gammaproteobacteria</taxon>
        <taxon>Oceanospirillales</taxon>
        <taxon>Halomonadaceae</taxon>
        <taxon>Vreelandella</taxon>
    </lineage>
</organism>
<keyword evidence="1" id="KW-1133">Transmembrane helix</keyword>
<dbReference type="EMBL" id="JARWAN010000012">
    <property type="protein sequence ID" value="MDR5899092.1"/>
    <property type="molecule type" value="Genomic_DNA"/>
</dbReference>
<evidence type="ECO:0000313" key="3">
    <source>
        <dbReference type="Proteomes" id="UP001254564"/>
    </source>
</evidence>
<dbReference type="RefSeq" id="WP_309655983.1">
    <property type="nucleotide sequence ID" value="NZ_JARWAN010000012.1"/>
</dbReference>
<dbReference type="PANTHER" id="PTHR15887:SF1">
    <property type="entry name" value="TRANSMEMBRANE PROTEIN 69"/>
    <property type="match status" value="1"/>
</dbReference>
<keyword evidence="1" id="KW-0472">Membrane</keyword>
<reference evidence="2 3" key="1">
    <citation type="submission" date="2023-04" db="EMBL/GenBank/DDBJ databases">
        <title>A long-awaited taxogenomic arrangement of the family Halomonadaceae.</title>
        <authorList>
            <person name="De La Haba R."/>
            <person name="Chuvochina M."/>
            <person name="Wittouck S."/>
            <person name="Arahal D.R."/>
            <person name="Sanchez-Porro C."/>
            <person name="Hugenholtz P."/>
            <person name="Ventosa A."/>
        </authorList>
    </citation>
    <scope>NUCLEOTIDE SEQUENCE [LARGE SCALE GENOMIC DNA]</scope>
    <source>
        <strain evidence="2 3">DSM 21020</strain>
    </source>
</reference>